<protein>
    <submittedName>
        <fullName evidence="3">CPBP family intramembrane metalloprotease</fullName>
    </submittedName>
</protein>
<name>A0ABS2KBM1_9GAMM</name>
<accession>A0ABS2KBM1</accession>
<evidence type="ECO:0000313" key="3">
    <source>
        <dbReference type="EMBL" id="MBM7128329.1"/>
    </source>
</evidence>
<dbReference type="GO" id="GO:0008237">
    <property type="term" value="F:metallopeptidase activity"/>
    <property type="evidence" value="ECO:0007669"/>
    <property type="project" value="UniProtKB-KW"/>
</dbReference>
<keyword evidence="3" id="KW-0378">Hydrolase</keyword>
<feature type="transmembrane region" description="Helical" evidence="1">
    <location>
        <begin position="423"/>
        <end position="456"/>
    </location>
</feature>
<comment type="caution">
    <text evidence="3">The sequence shown here is derived from an EMBL/GenBank/DDBJ whole genome shotgun (WGS) entry which is preliminary data.</text>
</comment>
<gene>
    <name evidence="3" type="ORF">ISS99_02245</name>
</gene>
<keyword evidence="1" id="KW-1133">Transmembrane helix</keyword>
<keyword evidence="3" id="KW-0645">Protease</keyword>
<dbReference type="InterPro" id="IPR003675">
    <property type="entry name" value="Rce1/LyrA-like_dom"/>
</dbReference>
<dbReference type="RefSeq" id="WP_204629954.1">
    <property type="nucleotide sequence ID" value="NZ_BSOC01000009.1"/>
</dbReference>
<feature type="transmembrane region" description="Helical" evidence="1">
    <location>
        <begin position="326"/>
        <end position="346"/>
    </location>
</feature>
<keyword evidence="3" id="KW-0482">Metalloprotease</keyword>
<evidence type="ECO:0000313" key="4">
    <source>
        <dbReference type="Proteomes" id="UP001430193"/>
    </source>
</evidence>
<sequence>MDRQQRLGAIGISAGYALATIVICVALSWLAARISAAHLLNQANQQLADVEAGLPRWQWSLHKPRDLVAGRAFGSATVTGHAQALTVTSTDGTAFELGLPVASTLDLAHWPILQAELQSTAKGTLGLIWGSGLTPTCQATLAARFNPDTRSLRIDLRNLPWQSPAGGHCPPLGVAQMLRLRVQLPARASLHLASVALLTTEPMTDVPTAPIDLPVGNVEPALAPAQAMAMPLFRLPESLSAEAMLSLRDTLRARWPAALIVPAGAMPQALSQTSGDLAPWLDCLVYLAALAWFALRPVKGAWRPWLEIGACLLGPLWLVMGLNWGLYPTPVGLLAFGGGLAFALFIERRHLPRLWRSAPRLAWLWPMEPLPITVVLIVLFGHKLHPLPLGHVLTYFGWALLQQWLMLVVVLRRFEQIAEHRRVLTIIPVAILFALLHTPNGVLMQLCFAAELFWAWCYLRWRRVLPIGVAHAVCALLVESGLAGGDWLRSLEVSARFFL</sequence>
<evidence type="ECO:0000259" key="2">
    <source>
        <dbReference type="Pfam" id="PF02517"/>
    </source>
</evidence>
<dbReference type="Pfam" id="PF02517">
    <property type="entry name" value="Rce1-like"/>
    <property type="match status" value="1"/>
</dbReference>
<feature type="transmembrane region" description="Helical" evidence="1">
    <location>
        <begin position="392"/>
        <end position="411"/>
    </location>
</feature>
<keyword evidence="4" id="KW-1185">Reference proteome</keyword>
<keyword evidence="1" id="KW-0812">Transmembrane</keyword>
<organism evidence="3 4">
    <name type="scientific">Dyella mobilis</name>
    <dbReference type="NCBI Taxonomy" id="1849582"/>
    <lineage>
        <taxon>Bacteria</taxon>
        <taxon>Pseudomonadati</taxon>
        <taxon>Pseudomonadota</taxon>
        <taxon>Gammaproteobacteria</taxon>
        <taxon>Lysobacterales</taxon>
        <taxon>Rhodanobacteraceae</taxon>
        <taxon>Dyella</taxon>
    </lineage>
</organism>
<evidence type="ECO:0000256" key="1">
    <source>
        <dbReference type="SAM" id="Phobius"/>
    </source>
</evidence>
<feature type="domain" description="CAAX prenyl protease 2/Lysostaphin resistance protein A-like" evidence="2">
    <location>
        <begin position="392"/>
        <end position="476"/>
    </location>
</feature>
<dbReference type="EMBL" id="JADIKF010000033">
    <property type="protein sequence ID" value="MBM7128329.1"/>
    <property type="molecule type" value="Genomic_DNA"/>
</dbReference>
<reference evidence="3" key="1">
    <citation type="submission" date="2020-10" db="EMBL/GenBank/DDBJ databases">
        <title>Phylogeny of dyella-like bacteria.</title>
        <authorList>
            <person name="Fu J."/>
        </authorList>
    </citation>
    <scope>NUCLEOTIDE SEQUENCE</scope>
    <source>
        <strain evidence="3">DHON07</strain>
    </source>
</reference>
<feature type="transmembrane region" description="Helical" evidence="1">
    <location>
        <begin position="7"/>
        <end position="32"/>
    </location>
</feature>
<dbReference type="Proteomes" id="UP001430193">
    <property type="component" value="Unassembled WGS sequence"/>
</dbReference>
<keyword evidence="1" id="KW-0472">Membrane</keyword>
<proteinExistence type="predicted"/>
<feature type="transmembrane region" description="Helical" evidence="1">
    <location>
        <begin position="358"/>
        <end position="380"/>
    </location>
</feature>